<reference evidence="1 2" key="1">
    <citation type="submission" date="2017-12" db="EMBL/GenBank/DDBJ databases">
        <authorList>
            <consortium name="DOE Joint Genome Institute"/>
            <person name="Haridas S."/>
            <person name="Kjaerbolling I."/>
            <person name="Vesth T.C."/>
            <person name="Frisvad J.C."/>
            <person name="Nybo J.L."/>
            <person name="Theobald S."/>
            <person name="Kuo A."/>
            <person name="Bowyer P."/>
            <person name="Matsuda Y."/>
            <person name="Mondo S."/>
            <person name="Lyhne E.K."/>
            <person name="Kogle M.E."/>
            <person name="Clum A."/>
            <person name="Lipzen A."/>
            <person name="Salamov A."/>
            <person name="Ngan C.Y."/>
            <person name="Daum C."/>
            <person name="Chiniquy J."/>
            <person name="Barry K."/>
            <person name="LaButti K."/>
            <person name="Simmons B.A."/>
            <person name="Magnuson J.K."/>
            <person name="Mortensen U.H."/>
            <person name="Larsen T.O."/>
            <person name="Grigoriev I.V."/>
            <person name="Baker S.E."/>
            <person name="Andersen M.R."/>
            <person name="Nordberg H.P."/>
            <person name="Cantor M.N."/>
            <person name="Hua S.X."/>
        </authorList>
    </citation>
    <scope>NUCLEOTIDE SEQUENCE [LARGE SCALE GENOMIC DNA]</scope>
    <source>
        <strain evidence="1 2">CBS 102.13</strain>
    </source>
</reference>
<proteinExistence type="predicted"/>
<dbReference type="AlphaFoldDB" id="A0A2I2EYH1"/>
<dbReference type="Proteomes" id="UP000234585">
    <property type="component" value="Unassembled WGS sequence"/>
</dbReference>
<evidence type="ECO:0000313" key="2">
    <source>
        <dbReference type="Proteomes" id="UP000234585"/>
    </source>
</evidence>
<sequence length="152" mass="16677">MGACEITYHKIESMGLICAFALFSSSCVVSLRQYRNGAIVTPSDRLSPITSLCPVLMWQDQAYFHKNNIDRKSGNRNGSPTEWKEENEIRRAQEHNIRAGGSTEGVDAVSEFKPSRSGLRCMRKKGSQIVEGAGADCEFLGELLSQATSNSG</sequence>
<keyword evidence="2" id="KW-1185">Reference proteome</keyword>
<name>A0A2I2EYH1_ASPCN</name>
<dbReference type="GeneID" id="36521698"/>
<organism evidence="1 2">
    <name type="scientific">Aspergillus candidus</name>
    <dbReference type="NCBI Taxonomy" id="41067"/>
    <lineage>
        <taxon>Eukaryota</taxon>
        <taxon>Fungi</taxon>
        <taxon>Dikarya</taxon>
        <taxon>Ascomycota</taxon>
        <taxon>Pezizomycotina</taxon>
        <taxon>Eurotiomycetes</taxon>
        <taxon>Eurotiomycetidae</taxon>
        <taxon>Eurotiales</taxon>
        <taxon>Aspergillaceae</taxon>
        <taxon>Aspergillus</taxon>
        <taxon>Aspergillus subgen. Circumdati</taxon>
    </lineage>
</organism>
<evidence type="ECO:0000313" key="1">
    <source>
        <dbReference type="EMBL" id="PLB33423.1"/>
    </source>
</evidence>
<gene>
    <name evidence="1" type="ORF">BDW47DRAFT_113956</name>
</gene>
<protein>
    <submittedName>
        <fullName evidence="1">Uncharacterized protein</fullName>
    </submittedName>
</protein>
<dbReference type="RefSeq" id="XP_024667435.1">
    <property type="nucleotide sequence ID" value="XM_024814538.1"/>
</dbReference>
<dbReference type="EMBL" id="KZ559208">
    <property type="protein sequence ID" value="PLB33423.1"/>
    <property type="molecule type" value="Genomic_DNA"/>
</dbReference>
<accession>A0A2I2EYH1</accession>